<keyword evidence="1" id="KW-1133">Transmembrane helix</keyword>
<gene>
    <name evidence="2" type="ORF">ET445_14740</name>
</gene>
<accession>A0A4P6FEP6</accession>
<protein>
    <submittedName>
        <fullName evidence="2">DUF2207 domain-containing protein</fullName>
    </submittedName>
</protein>
<feature type="transmembrane region" description="Helical" evidence="1">
    <location>
        <begin position="12"/>
        <end position="43"/>
    </location>
</feature>
<keyword evidence="1" id="KW-0472">Membrane</keyword>
<feature type="transmembrane region" description="Helical" evidence="1">
    <location>
        <begin position="181"/>
        <end position="200"/>
    </location>
</feature>
<dbReference type="Proteomes" id="UP000291259">
    <property type="component" value="Chromosome"/>
</dbReference>
<evidence type="ECO:0000256" key="1">
    <source>
        <dbReference type="SAM" id="Phobius"/>
    </source>
</evidence>
<evidence type="ECO:0000313" key="2">
    <source>
        <dbReference type="EMBL" id="QAY74395.1"/>
    </source>
</evidence>
<feature type="transmembrane region" description="Helical" evidence="1">
    <location>
        <begin position="206"/>
        <end position="227"/>
    </location>
</feature>
<keyword evidence="1" id="KW-0812">Transmembrane</keyword>
<dbReference type="RefSeq" id="WP_129191940.1">
    <property type="nucleotide sequence ID" value="NZ_CP035491.1"/>
</dbReference>
<keyword evidence="3" id="KW-1185">Reference proteome</keyword>
<organism evidence="2 3">
    <name type="scientific">Agromyces protaetiae</name>
    <dbReference type="NCBI Taxonomy" id="2509455"/>
    <lineage>
        <taxon>Bacteria</taxon>
        <taxon>Bacillati</taxon>
        <taxon>Actinomycetota</taxon>
        <taxon>Actinomycetes</taxon>
        <taxon>Micrococcales</taxon>
        <taxon>Microbacteriaceae</taxon>
        <taxon>Agromyces</taxon>
    </lineage>
</organism>
<dbReference type="AlphaFoldDB" id="A0A4P6FEP6"/>
<sequence>MSPVFATALDRAAAWAAITDVAVAVAVGGAALALVACAFAWIVRFVRNRPRRAAVAATAGGPAAAPVVPAGLSLAEAAVVLDRTERAVAAIVLGEAVAGRVRLVLTDVGDSELERVADAQPTDPDARRVLDVLLPPSIGRRSFHTVDDGVREGFVALMLTVERRLVDRGLRAEKGARPSRVAWYAGLVGFAATLVAASLTDGDAGALPSMIPMIVVAFAAVVGISLSNRGVVRLSGRGLAFRAELDGVEASLRSALAGGRVDAALLPWAVLCKLEEEWGNAIAAEWAARGGVPPWWAVEFADEPRTLGTAVHDAAEIAAVNWSGVPVESSRARTRGSGVSASFSLR</sequence>
<proteinExistence type="predicted"/>
<dbReference type="KEGG" id="agf:ET445_14740"/>
<name>A0A4P6FEP6_9MICO</name>
<dbReference type="EMBL" id="CP035491">
    <property type="protein sequence ID" value="QAY74395.1"/>
    <property type="molecule type" value="Genomic_DNA"/>
</dbReference>
<evidence type="ECO:0000313" key="3">
    <source>
        <dbReference type="Proteomes" id="UP000291259"/>
    </source>
</evidence>
<reference evidence="2 3" key="1">
    <citation type="submission" date="2019-01" db="EMBL/GenBank/DDBJ databases">
        <title>Genome sequencing of strain FW100M-8.</title>
        <authorList>
            <person name="Heo J."/>
            <person name="Kim S.-J."/>
            <person name="Kim J.-S."/>
            <person name="Hong S.-B."/>
            <person name="Kwon S.-W."/>
        </authorList>
    </citation>
    <scope>NUCLEOTIDE SEQUENCE [LARGE SCALE GENOMIC DNA]</scope>
    <source>
        <strain evidence="2 3">FW100M-8</strain>
    </source>
</reference>